<dbReference type="GO" id="GO:0005829">
    <property type="term" value="C:cytosol"/>
    <property type="evidence" value="ECO:0007669"/>
    <property type="project" value="TreeGrafter"/>
</dbReference>
<evidence type="ECO:0000256" key="1">
    <source>
        <dbReference type="ARBA" id="ARBA00023002"/>
    </source>
</evidence>
<dbReference type="Pfam" id="PF02826">
    <property type="entry name" value="2-Hacid_dh_C"/>
    <property type="match status" value="1"/>
</dbReference>
<keyword evidence="1 2" id="KW-0560">Oxidoreductase</keyword>
<dbReference type="AlphaFoldDB" id="A0A067LVT1"/>
<evidence type="ECO:0000259" key="3">
    <source>
        <dbReference type="Pfam" id="PF00389"/>
    </source>
</evidence>
<organism evidence="5 6">
    <name type="scientific">Botryobasidium botryosum (strain FD-172 SS1)</name>
    <dbReference type="NCBI Taxonomy" id="930990"/>
    <lineage>
        <taxon>Eukaryota</taxon>
        <taxon>Fungi</taxon>
        <taxon>Dikarya</taxon>
        <taxon>Basidiomycota</taxon>
        <taxon>Agaricomycotina</taxon>
        <taxon>Agaricomycetes</taxon>
        <taxon>Cantharellales</taxon>
        <taxon>Botryobasidiaceae</taxon>
        <taxon>Botryobasidium</taxon>
    </lineage>
</organism>
<dbReference type="CDD" id="cd12168">
    <property type="entry name" value="Mand_dh_like"/>
    <property type="match status" value="1"/>
</dbReference>
<dbReference type="STRING" id="930990.A0A067LVT1"/>
<dbReference type="InterPro" id="IPR029752">
    <property type="entry name" value="D-isomer_DH_CS1"/>
</dbReference>
<dbReference type="GO" id="GO:0051287">
    <property type="term" value="F:NAD binding"/>
    <property type="evidence" value="ECO:0007669"/>
    <property type="project" value="InterPro"/>
</dbReference>
<dbReference type="OrthoDB" id="298012at2759"/>
<name>A0A067LVT1_BOTB1</name>
<dbReference type="Proteomes" id="UP000027195">
    <property type="component" value="Unassembled WGS sequence"/>
</dbReference>
<feature type="domain" description="D-isomer specific 2-hydroxyacid dehydrogenase NAD-binding" evidence="4">
    <location>
        <begin position="123"/>
        <end position="295"/>
    </location>
</feature>
<keyword evidence="6" id="KW-1185">Reference proteome</keyword>
<evidence type="ECO:0000259" key="4">
    <source>
        <dbReference type="Pfam" id="PF02826"/>
    </source>
</evidence>
<gene>
    <name evidence="5" type="ORF">BOTBODRAFT_180861</name>
</gene>
<dbReference type="HOGENOM" id="CLU_019796_1_2_1"/>
<dbReference type="PANTHER" id="PTHR10996:SF129">
    <property type="entry name" value="2-HYDROXYACID DEHYDROGENASE C1773.17C-RELATED"/>
    <property type="match status" value="1"/>
</dbReference>
<dbReference type="PROSITE" id="PS00671">
    <property type="entry name" value="D_2_HYDROXYACID_DH_3"/>
    <property type="match status" value="1"/>
</dbReference>
<reference evidence="6" key="1">
    <citation type="journal article" date="2014" name="Proc. Natl. Acad. Sci. U.S.A.">
        <title>Extensive sampling of basidiomycete genomes demonstrates inadequacy of the white-rot/brown-rot paradigm for wood decay fungi.</title>
        <authorList>
            <person name="Riley R."/>
            <person name="Salamov A.A."/>
            <person name="Brown D.W."/>
            <person name="Nagy L.G."/>
            <person name="Floudas D."/>
            <person name="Held B.W."/>
            <person name="Levasseur A."/>
            <person name="Lombard V."/>
            <person name="Morin E."/>
            <person name="Otillar R."/>
            <person name="Lindquist E.A."/>
            <person name="Sun H."/>
            <person name="LaButti K.M."/>
            <person name="Schmutz J."/>
            <person name="Jabbour D."/>
            <person name="Luo H."/>
            <person name="Baker S.E."/>
            <person name="Pisabarro A.G."/>
            <person name="Walton J.D."/>
            <person name="Blanchette R.A."/>
            <person name="Henrissat B."/>
            <person name="Martin F."/>
            <person name="Cullen D."/>
            <person name="Hibbett D.S."/>
            <person name="Grigoriev I.V."/>
        </authorList>
    </citation>
    <scope>NUCLEOTIDE SEQUENCE [LARGE SCALE GENOMIC DNA]</scope>
    <source>
        <strain evidence="6">FD-172 SS1</strain>
    </source>
</reference>
<dbReference type="EMBL" id="KL198111">
    <property type="protein sequence ID" value="KDQ07264.1"/>
    <property type="molecule type" value="Genomic_DNA"/>
</dbReference>
<protein>
    <recommendedName>
        <fullName evidence="7">D-isomer specific 2-hydroxyacid dehydrogenase NAD-binding domain-containing protein</fullName>
    </recommendedName>
</protein>
<evidence type="ECO:0008006" key="7">
    <source>
        <dbReference type="Google" id="ProtNLM"/>
    </source>
</evidence>
<dbReference type="InterPro" id="IPR006139">
    <property type="entry name" value="D-isomer_2_OHA_DH_cat_dom"/>
</dbReference>
<comment type="similarity">
    <text evidence="2">Belongs to the D-isomer specific 2-hydroxyacid dehydrogenase family.</text>
</comment>
<evidence type="ECO:0000313" key="6">
    <source>
        <dbReference type="Proteomes" id="UP000027195"/>
    </source>
</evidence>
<feature type="domain" description="D-isomer specific 2-hydroxyacid dehydrogenase catalytic" evidence="3">
    <location>
        <begin position="19"/>
        <end position="326"/>
    </location>
</feature>
<evidence type="ECO:0000313" key="5">
    <source>
        <dbReference type="EMBL" id="KDQ07264.1"/>
    </source>
</evidence>
<evidence type="ECO:0000256" key="2">
    <source>
        <dbReference type="RuleBase" id="RU003719"/>
    </source>
</evidence>
<dbReference type="FunCoup" id="A0A067LVT1">
    <property type="interactions" value="326"/>
</dbReference>
<dbReference type="InterPro" id="IPR029753">
    <property type="entry name" value="D-isomer_DH_CS"/>
</dbReference>
<proteinExistence type="inferred from homology"/>
<dbReference type="GO" id="GO:0016618">
    <property type="term" value="F:hydroxypyruvate reductase [NAD(P)H] activity"/>
    <property type="evidence" value="ECO:0007669"/>
    <property type="project" value="TreeGrafter"/>
</dbReference>
<dbReference type="InParanoid" id="A0A067LVT1"/>
<dbReference type="PROSITE" id="PS00065">
    <property type="entry name" value="D_2_HYDROXYACID_DH_1"/>
    <property type="match status" value="1"/>
</dbReference>
<dbReference type="InterPro" id="IPR050223">
    <property type="entry name" value="D-isomer_2-hydroxyacid_DH"/>
</dbReference>
<dbReference type="Gene3D" id="3.40.50.720">
    <property type="entry name" value="NAD(P)-binding Rossmann-like Domain"/>
    <property type="match status" value="2"/>
</dbReference>
<sequence length="330" mass="36728">MRINEERIVVLGDVRVIKTQMDALAKQYLVDFVPSTSRERTIVELQELATRRTYHAMIVLGPGGSIGQLDAEIFGPFIPTLEFVSGVGAGFDHVDIDYLTANNVVYANTPYAVADPTATTTAMLILQTVRAASQAEMAVRRGDWRKGLEFTPDTRGLVVGILGMGNIGKLLMHKLEAFGFRIVYHNRHRLPRSEEGRARYVSFEELIQASDIICPCTPLTHSTFHLISDREFAMMKDGVFIINTSRGPVINEKALCRALQSGKVLRAGLDVFEREPAIEPYLLASDRVSLLPHWGCTTKQCVIDTENEAFDNLMQWIETGTSNTPVSIRS</sequence>
<dbReference type="InterPro" id="IPR036291">
    <property type="entry name" value="NAD(P)-bd_dom_sf"/>
</dbReference>
<dbReference type="InterPro" id="IPR006140">
    <property type="entry name" value="D-isomer_DH_NAD-bd"/>
</dbReference>
<dbReference type="PANTHER" id="PTHR10996">
    <property type="entry name" value="2-HYDROXYACID DEHYDROGENASE-RELATED"/>
    <property type="match status" value="1"/>
</dbReference>
<dbReference type="GO" id="GO:0030267">
    <property type="term" value="F:glyoxylate reductase (NADPH) activity"/>
    <property type="evidence" value="ECO:0007669"/>
    <property type="project" value="TreeGrafter"/>
</dbReference>
<dbReference type="Pfam" id="PF00389">
    <property type="entry name" value="2-Hacid_dh"/>
    <property type="match status" value="1"/>
</dbReference>
<accession>A0A067LVT1</accession>
<dbReference type="SUPFAM" id="SSF51735">
    <property type="entry name" value="NAD(P)-binding Rossmann-fold domains"/>
    <property type="match status" value="1"/>
</dbReference>
<dbReference type="SUPFAM" id="SSF52283">
    <property type="entry name" value="Formate/glycerate dehydrogenase catalytic domain-like"/>
    <property type="match status" value="1"/>
</dbReference>